<evidence type="ECO:0000256" key="6">
    <source>
        <dbReference type="ARBA" id="ARBA00023049"/>
    </source>
</evidence>
<dbReference type="GO" id="GO:0046872">
    <property type="term" value="F:metal ion binding"/>
    <property type="evidence" value="ECO:0007669"/>
    <property type="project" value="UniProtKB-KW"/>
</dbReference>
<evidence type="ECO:0000256" key="2">
    <source>
        <dbReference type="ARBA" id="ARBA00022670"/>
    </source>
</evidence>
<protein>
    <submittedName>
        <fullName evidence="11">Peptidase_M13_N domain-containing protein</fullName>
    </submittedName>
</protein>
<dbReference type="PANTHER" id="PTHR11733">
    <property type="entry name" value="ZINC METALLOPROTEASE FAMILY M13 NEPRILYSIN-RELATED"/>
    <property type="match status" value="1"/>
</dbReference>
<dbReference type="Pfam" id="PF01431">
    <property type="entry name" value="Peptidase_M13"/>
    <property type="match status" value="1"/>
</dbReference>
<dbReference type="Proteomes" id="UP000008854">
    <property type="component" value="Unassembled WGS sequence"/>
</dbReference>
<evidence type="ECO:0000256" key="5">
    <source>
        <dbReference type="ARBA" id="ARBA00022833"/>
    </source>
</evidence>
<dbReference type="WBParaSite" id="Smp_327920.1">
    <property type="protein sequence ID" value="Smp_327920.1"/>
    <property type="gene ID" value="Smp_327920"/>
</dbReference>
<dbReference type="InterPro" id="IPR000718">
    <property type="entry name" value="Peptidase_M13"/>
</dbReference>
<keyword evidence="7" id="KW-0472">Membrane</keyword>
<dbReference type="GO" id="GO:0004222">
    <property type="term" value="F:metalloendopeptidase activity"/>
    <property type="evidence" value="ECO:0007669"/>
    <property type="project" value="InterPro"/>
</dbReference>
<feature type="domain" description="Peptidase M13 C-terminal" evidence="8">
    <location>
        <begin position="692"/>
        <end position="867"/>
    </location>
</feature>
<dbReference type="AlphaFoldDB" id="A0A5K4F936"/>
<dbReference type="PROSITE" id="PS51885">
    <property type="entry name" value="NEPRILYSIN"/>
    <property type="match status" value="1"/>
</dbReference>
<dbReference type="GO" id="GO:0016485">
    <property type="term" value="P:protein processing"/>
    <property type="evidence" value="ECO:0007669"/>
    <property type="project" value="TreeGrafter"/>
</dbReference>
<reference evidence="10" key="1">
    <citation type="journal article" date="2012" name="PLoS Negl. Trop. Dis.">
        <title>A systematically improved high quality genome and transcriptome of the human blood fluke Schistosoma mansoni.</title>
        <authorList>
            <person name="Protasio A.V."/>
            <person name="Tsai I.J."/>
            <person name="Babbage A."/>
            <person name="Nichol S."/>
            <person name="Hunt M."/>
            <person name="Aslett M.A."/>
            <person name="De Silva N."/>
            <person name="Velarde G.S."/>
            <person name="Anderson T.J."/>
            <person name="Clark R.C."/>
            <person name="Davidson C."/>
            <person name="Dillon G.P."/>
            <person name="Holroyd N.E."/>
            <person name="LoVerde P.T."/>
            <person name="Lloyd C."/>
            <person name="McQuillan J."/>
            <person name="Oliveira G."/>
            <person name="Otto T.D."/>
            <person name="Parker-Manuel S.J."/>
            <person name="Quail M.A."/>
            <person name="Wilson R.A."/>
            <person name="Zerlotini A."/>
            <person name="Dunne D.W."/>
            <person name="Berriman M."/>
        </authorList>
    </citation>
    <scope>NUCLEOTIDE SEQUENCE [LARGE SCALE GENOMIC DNA]</scope>
    <source>
        <strain evidence="10">Puerto Rican</strain>
    </source>
</reference>
<evidence type="ECO:0000256" key="3">
    <source>
        <dbReference type="ARBA" id="ARBA00022723"/>
    </source>
</evidence>
<dbReference type="Gene3D" id="3.40.390.10">
    <property type="entry name" value="Collagenase (Catalytic Domain)"/>
    <property type="match status" value="1"/>
</dbReference>
<keyword evidence="3" id="KW-0479">Metal-binding</keyword>
<evidence type="ECO:0000313" key="10">
    <source>
        <dbReference type="Proteomes" id="UP000008854"/>
    </source>
</evidence>
<comment type="cofactor">
    <cofactor evidence="1">
        <name>Zn(2+)</name>
        <dbReference type="ChEBI" id="CHEBI:29105"/>
    </cofactor>
</comment>
<feature type="transmembrane region" description="Helical" evidence="7">
    <location>
        <begin position="12"/>
        <end position="33"/>
    </location>
</feature>
<sequence>MILKNLPKRQKLILSILVIGAICASVVSTIFLVRHLKSNTNKLSPATAAPVLITEVKEPVKELSPATKTPVLINEVKEPVEELSPATKTPVLINEVKEPVEELSPATKTPVLINEVKEPVEELSPATKTPVLINEVKEPVEELSPATKTPVLINEVKEPVEELSPATKTPVLINEVKEPVEDEDLSPPTAAPVLINEVKEPVKDEDLSPPTAAPVLINEVKEPVEELSPATKTPVLINEVKEPVEGVVDLPNQFACLDYLASSCSDNLTDDAASHPTGVADNFIINLLNNTNNPDDSRFMSAVNYYKSCTDSPNAEISVIENEVIKLIITLFKGWYLTNAYDKIPFAVKNNLLRDETFSLTSLLLPLLLQSGSTTLFSLKLVNDDNPRIDISLGSLEAFDAVAPSMSDGKKINAAEQLFAYLKKLGPLKDKKNIIKDVLQLHSQIKSAIQPSGSVSKVTTEKLLEICPLIDWNVLFESIFRELKYESYKNMEIIVHDQDSLRKVCDIHATAMETNNGRKNLHAMTTISFLFNIKNILNRYFPEFYPSTIPKKPTSCIDEVKENFRWTIEKYHKYSSINESTKTQVFQMFEQLKTTLSYSLSSMSWLDEDEKKESINLANSFHLSIITSKSLSAEDRESRDFIFTNEISEDDYFMNVYYSQKTKFLKSIYKSLDTNAEPDAFTFMPYISGSAENKLIKISAGLLNPPYLKEGYSMSEKYGTIGWFIGRQLMYEVNNNKEEDNHGNSQSSCMSEEATDSEAQICCLQEQDSFKDYNKTDLRSLSADINGLMLSFKTYASDGDLDGKKLFFSSFAKMMCTRYSADVITTNLQSSNSRYKFSVNEILKHSQEFSNIHRCSSGSKMNPENKCLLWSEA</sequence>
<keyword evidence="5" id="KW-0862">Zinc</keyword>
<dbReference type="InterPro" id="IPR018497">
    <property type="entry name" value="Peptidase_M13_C"/>
</dbReference>
<keyword evidence="6" id="KW-0482">Metalloprotease</keyword>
<dbReference type="InterPro" id="IPR024079">
    <property type="entry name" value="MetalloPept_cat_dom_sf"/>
</dbReference>
<dbReference type="InParanoid" id="A0A5K4F936"/>
<proteinExistence type="predicted"/>
<keyword evidence="7" id="KW-0812">Transmembrane</keyword>
<dbReference type="Pfam" id="PF05649">
    <property type="entry name" value="Peptidase_M13_N"/>
    <property type="match status" value="1"/>
</dbReference>
<reference evidence="11" key="2">
    <citation type="submission" date="2019-11" db="UniProtKB">
        <authorList>
            <consortium name="WormBaseParasite"/>
        </authorList>
    </citation>
    <scope>IDENTIFICATION</scope>
    <source>
        <strain evidence="11">Puerto Rican</strain>
    </source>
</reference>
<evidence type="ECO:0000259" key="9">
    <source>
        <dbReference type="Pfam" id="PF05649"/>
    </source>
</evidence>
<feature type="domain" description="Peptidase M13 N-terminal" evidence="9">
    <location>
        <begin position="286"/>
        <end position="625"/>
    </location>
</feature>
<keyword evidence="7" id="KW-1133">Transmembrane helix</keyword>
<dbReference type="InterPro" id="IPR042089">
    <property type="entry name" value="Peptidase_M13_dom_2"/>
</dbReference>
<keyword evidence="4" id="KW-0378">Hydrolase</keyword>
<name>A0A5K4F936_SCHMA</name>
<accession>A0A5K4F936</accession>
<dbReference type="SUPFAM" id="SSF55486">
    <property type="entry name" value="Metalloproteases ('zincins'), catalytic domain"/>
    <property type="match status" value="1"/>
</dbReference>
<evidence type="ECO:0000259" key="8">
    <source>
        <dbReference type="Pfam" id="PF01431"/>
    </source>
</evidence>
<keyword evidence="2" id="KW-0645">Protease</keyword>
<evidence type="ECO:0000256" key="4">
    <source>
        <dbReference type="ARBA" id="ARBA00022801"/>
    </source>
</evidence>
<dbReference type="Gene3D" id="1.10.1380.10">
    <property type="entry name" value="Neutral endopeptidase , domain2"/>
    <property type="match status" value="1"/>
</dbReference>
<dbReference type="GO" id="GO:0005886">
    <property type="term" value="C:plasma membrane"/>
    <property type="evidence" value="ECO:0007669"/>
    <property type="project" value="TreeGrafter"/>
</dbReference>
<dbReference type="InterPro" id="IPR008753">
    <property type="entry name" value="Peptidase_M13_N"/>
</dbReference>
<dbReference type="PANTHER" id="PTHR11733:SF240">
    <property type="entry name" value="GH14155P-RELATED"/>
    <property type="match status" value="1"/>
</dbReference>
<organism evidence="10 11">
    <name type="scientific">Schistosoma mansoni</name>
    <name type="common">Blood fluke</name>
    <dbReference type="NCBI Taxonomy" id="6183"/>
    <lineage>
        <taxon>Eukaryota</taxon>
        <taxon>Metazoa</taxon>
        <taxon>Spiralia</taxon>
        <taxon>Lophotrochozoa</taxon>
        <taxon>Platyhelminthes</taxon>
        <taxon>Trematoda</taxon>
        <taxon>Digenea</taxon>
        <taxon>Strigeidida</taxon>
        <taxon>Schistosomatoidea</taxon>
        <taxon>Schistosomatidae</taxon>
        <taxon>Schistosoma</taxon>
    </lineage>
</organism>
<evidence type="ECO:0000313" key="11">
    <source>
        <dbReference type="WBParaSite" id="Smp_327920.1"/>
    </source>
</evidence>
<evidence type="ECO:0000256" key="1">
    <source>
        <dbReference type="ARBA" id="ARBA00001947"/>
    </source>
</evidence>
<keyword evidence="10" id="KW-1185">Reference proteome</keyword>
<evidence type="ECO:0000256" key="7">
    <source>
        <dbReference type="SAM" id="Phobius"/>
    </source>
</evidence>